<name>A0ABR1CS89_NECAM</name>
<proteinExistence type="predicted"/>
<gene>
    <name evidence="1" type="primary">Necator_chrIII.g9569</name>
    <name evidence="1" type="ORF">RB195_008804</name>
</gene>
<dbReference type="EMBL" id="JAVFWL010000003">
    <property type="protein sequence ID" value="KAK6740573.1"/>
    <property type="molecule type" value="Genomic_DNA"/>
</dbReference>
<protein>
    <submittedName>
        <fullName evidence="1">Uncharacterized protein</fullName>
    </submittedName>
</protein>
<accession>A0ABR1CS89</accession>
<organism evidence="1 2">
    <name type="scientific">Necator americanus</name>
    <name type="common">Human hookworm</name>
    <dbReference type="NCBI Taxonomy" id="51031"/>
    <lineage>
        <taxon>Eukaryota</taxon>
        <taxon>Metazoa</taxon>
        <taxon>Ecdysozoa</taxon>
        <taxon>Nematoda</taxon>
        <taxon>Chromadorea</taxon>
        <taxon>Rhabditida</taxon>
        <taxon>Rhabditina</taxon>
        <taxon>Rhabditomorpha</taxon>
        <taxon>Strongyloidea</taxon>
        <taxon>Ancylostomatidae</taxon>
        <taxon>Bunostominae</taxon>
        <taxon>Necator</taxon>
    </lineage>
</organism>
<keyword evidence="2" id="KW-1185">Reference proteome</keyword>
<evidence type="ECO:0000313" key="2">
    <source>
        <dbReference type="Proteomes" id="UP001303046"/>
    </source>
</evidence>
<evidence type="ECO:0000313" key="1">
    <source>
        <dbReference type="EMBL" id="KAK6740573.1"/>
    </source>
</evidence>
<dbReference type="Proteomes" id="UP001303046">
    <property type="component" value="Unassembled WGS sequence"/>
</dbReference>
<reference evidence="1 2" key="1">
    <citation type="submission" date="2023-08" db="EMBL/GenBank/DDBJ databases">
        <title>A Necator americanus chromosomal reference genome.</title>
        <authorList>
            <person name="Ilik V."/>
            <person name="Petrzelkova K.J."/>
            <person name="Pardy F."/>
            <person name="Fuh T."/>
            <person name="Niatou-Singa F.S."/>
            <person name="Gouil Q."/>
            <person name="Baker L."/>
            <person name="Ritchie M.E."/>
            <person name="Jex A.R."/>
            <person name="Gazzola D."/>
            <person name="Li H."/>
            <person name="Toshio Fujiwara R."/>
            <person name="Zhan B."/>
            <person name="Aroian R.V."/>
            <person name="Pafco B."/>
            <person name="Schwarz E.M."/>
        </authorList>
    </citation>
    <scope>NUCLEOTIDE SEQUENCE [LARGE SCALE GENOMIC DNA]</scope>
    <source>
        <strain evidence="1 2">Aroian</strain>
        <tissue evidence="1">Whole animal</tissue>
    </source>
</reference>
<comment type="caution">
    <text evidence="1">The sequence shown here is derived from an EMBL/GenBank/DDBJ whole genome shotgun (WGS) entry which is preliminary data.</text>
</comment>
<sequence length="73" mass="8528">MLRPRRGFVRRSLPKCFHAEVTFEERFIAGMCSLEIIKIGCVVRDVDAVEHMQYDQLQTKRLFDFTPLKVAAL</sequence>